<comment type="caution">
    <text evidence="2">The sequence shown here is derived from an EMBL/GenBank/DDBJ whole genome shotgun (WGS) entry which is preliminary data.</text>
</comment>
<protein>
    <submittedName>
        <fullName evidence="2">Uncharacterized protein</fullName>
    </submittedName>
</protein>
<organism evidence="2">
    <name type="scientific">Tanacetum cinerariifolium</name>
    <name type="common">Dalmatian daisy</name>
    <name type="synonym">Chrysanthemum cinerariifolium</name>
    <dbReference type="NCBI Taxonomy" id="118510"/>
    <lineage>
        <taxon>Eukaryota</taxon>
        <taxon>Viridiplantae</taxon>
        <taxon>Streptophyta</taxon>
        <taxon>Embryophyta</taxon>
        <taxon>Tracheophyta</taxon>
        <taxon>Spermatophyta</taxon>
        <taxon>Magnoliopsida</taxon>
        <taxon>eudicotyledons</taxon>
        <taxon>Gunneridae</taxon>
        <taxon>Pentapetalae</taxon>
        <taxon>asterids</taxon>
        <taxon>campanulids</taxon>
        <taxon>Asterales</taxon>
        <taxon>Asteraceae</taxon>
        <taxon>Asteroideae</taxon>
        <taxon>Anthemideae</taxon>
        <taxon>Anthemidinae</taxon>
        <taxon>Tanacetum</taxon>
    </lineage>
</organism>
<dbReference type="EMBL" id="BKCJ011002298">
    <property type="protein sequence ID" value="GFC64431.1"/>
    <property type="molecule type" value="Genomic_DNA"/>
</dbReference>
<feature type="compositionally biased region" description="Basic and acidic residues" evidence="1">
    <location>
        <begin position="1"/>
        <end position="11"/>
    </location>
</feature>
<feature type="compositionally biased region" description="Basic and acidic residues" evidence="1">
    <location>
        <begin position="48"/>
        <end position="58"/>
    </location>
</feature>
<evidence type="ECO:0000256" key="1">
    <source>
        <dbReference type="SAM" id="MobiDB-lite"/>
    </source>
</evidence>
<proteinExistence type="predicted"/>
<gene>
    <name evidence="2" type="ORF">Tci_836401</name>
</gene>
<accession>A0A699QBH2</accession>
<name>A0A699QBH2_TANCI</name>
<feature type="non-terminal residue" evidence="2">
    <location>
        <position position="1"/>
    </location>
</feature>
<sequence length="58" mass="6493">TAAGIRPKEKGIVMQEQSETPLSKPIDSSQQSSKAKDKGKAKMIKPKKTFEKERVDYD</sequence>
<reference evidence="2" key="1">
    <citation type="journal article" date="2019" name="Sci. Rep.">
        <title>Draft genome of Tanacetum cinerariifolium, the natural source of mosquito coil.</title>
        <authorList>
            <person name="Yamashiro T."/>
            <person name="Shiraishi A."/>
            <person name="Satake H."/>
            <person name="Nakayama K."/>
        </authorList>
    </citation>
    <scope>NUCLEOTIDE SEQUENCE</scope>
</reference>
<dbReference type="AlphaFoldDB" id="A0A699QBH2"/>
<feature type="region of interest" description="Disordered" evidence="1">
    <location>
        <begin position="1"/>
        <end position="58"/>
    </location>
</feature>
<evidence type="ECO:0000313" key="2">
    <source>
        <dbReference type="EMBL" id="GFC64431.1"/>
    </source>
</evidence>